<proteinExistence type="predicted"/>
<name>A0A2N9FXP1_FAGSY</name>
<evidence type="ECO:0000313" key="1">
    <source>
        <dbReference type="EMBL" id="SPC91711.1"/>
    </source>
</evidence>
<protein>
    <submittedName>
        <fullName evidence="1">Uncharacterized protein</fullName>
    </submittedName>
</protein>
<dbReference type="AlphaFoldDB" id="A0A2N9FXP1"/>
<organism evidence="1">
    <name type="scientific">Fagus sylvatica</name>
    <name type="common">Beechnut</name>
    <dbReference type="NCBI Taxonomy" id="28930"/>
    <lineage>
        <taxon>Eukaryota</taxon>
        <taxon>Viridiplantae</taxon>
        <taxon>Streptophyta</taxon>
        <taxon>Embryophyta</taxon>
        <taxon>Tracheophyta</taxon>
        <taxon>Spermatophyta</taxon>
        <taxon>Magnoliopsida</taxon>
        <taxon>eudicotyledons</taxon>
        <taxon>Gunneridae</taxon>
        <taxon>Pentapetalae</taxon>
        <taxon>rosids</taxon>
        <taxon>fabids</taxon>
        <taxon>Fagales</taxon>
        <taxon>Fagaceae</taxon>
        <taxon>Fagus</taxon>
    </lineage>
</organism>
<sequence>MLLCVCVPPCRAQCVALRLPAWRWLAAAPPLVLCASGSVVTGI</sequence>
<accession>A0A2N9FXP1</accession>
<dbReference type="EMBL" id="OIVN01001247">
    <property type="protein sequence ID" value="SPC91711.1"/>
    <property type="molecule type" value="Genomic_DNA"/>
</dbReference>
<gene>
    <name evidence="1" type="ORF">FSB_LOCUS19593</name>
</gene>
<reference evidence="1" key="1">
    <citation type="submission" date="2018-02" db="EMBL/GenBank/DDBJ databases">
        <authorList>
            <person name="Cohen D.B."/>
            <person name="Kent A.D."/>
        </authorList>
    </citation>
    <scope>NUCLEOTIDE SEQUENCE</scope>
</reference>